<dbReference type="Proteomes" id="UP001501822">
    <property type="component" value="Unassembled WGS sequence"/>
</dbReference>
<evidence type="ECO:0000313" key="9">
    <source>
        <dbReference type="Proteomes" id="UP001501822"/>
    </source>
</evidence>
<evidence type="ECO:0000259" key="7">
    <source>
        <dbReference type="Pfam" id="PF02668"/>
    </source>
</evidence>
<dbReference type="PANTHER" id="PTHR10696:SF56">
    <property type="entry name" value="TAUD_TFDA-LIKE DOMAIN-CONTAINING PROTEIN"/>
    <property type="match status" value="1"/>
</dbReference>
<name>A0ABN0XVH5_9ACTN</name>
<feature type="domain" description="TauD/TfdA-like" evidence="7">
    <location>
        <begin position="122"/>
        <end position="303"/>
    </location>
</feature>
<dbReference type="EMBL" id="BAAABM010000076">
    <property type="protein sequence ID" value="GAA0373369.1"/>
    <property type="molecule type" value="Genomic_DNA"/>
</dbReference>
<comment type="similarity">
    <text evidence="2">Belongs to the clavaminate synthase family.</text>
</comment>
<proteinExistence type="inferred from homology"/>
<dbReference type="InterPro" id="IPR003819">
    <property type="entry name" value="TauD/TfdA-like"/>
</dbReference>
<dbReference type="InterPro" id="IPR014503">
    <property type="entry name" value="Clavaminate_syn-like"/>
</dbReference>
<evidence type="ECO:0000256" key="4">
    <source>
        <dbReference type="ARBA" id="ARBA00023002"/>
    </source>
</evidence>
<dbReference type="Gene3D" id="3.60.130.10">
    <property type="entry name" value="Clavaminate synthase-like"/>
    <property type="match status" value="1"/>
</dbReference>
<evidence type="ECO:0000256" key="3">
    <source>
        <dbReference type="ARBA" id="ARBA00022723"/>
    </source>
</evidence>
<dbReference type="PIRSF" id="PIRSF019543">
    <property type="entry name" value="Clavaminate_syn"/>
    <property type="match status" value="1"/>
</dbReference>
<dbReference type="SUPFAM" id="SSF51197">
    <property type="entry name" value="Clavaminate synthase-like"/>
    <property type="match status" value="1"/>
</dbReference>
<keyword evidence="3" id="KW-0479">Metal-binding</keyword>
<evidence type="ECO:0000256" key="5">
    <source>
        <dbReference type="ARBA" id="ARBA00023004"/>
    </source>
</evidence>
<protein>
    <submittedName>
        <fullName evidence="8">Clavaminate synthase family protein</fullName>
    </submittedName>
</protein>
<dbReference type="InterPro" id="IPR050411">
    <property type="entry name" value="AlphaKG_dependent_hydroxylases"/>
</dbReference>
<keyword evidence="4" id="KW-0560">Oxidoreductase</keyword>
<dbReference type="RefSeq" id="WP_252811012.1">
    <property type="nucleotide sequence ID" value="NZ_BAAABM010000076.1"/>
</dbReference>
<reference evidence="8 9" key="1">
    <citation type="journal article" date="2019" name="Int. J. Syst. Evol. Microbiol.">
        <title>The Global Catalogue of Microorganisms (GCM) 10K type strain sequencing project: providing services to taxonomists for standard genome sequencing and annotation.</title>
        <authorList>
            <consortium name="The Broad Institute Genomics Platform"/>
            <consortium name="The Broad Institute Genome Sequencing Center for Infectious Disease"/>
            <person name="Wu L."/>
            <person name="Ma J."/>
        </authorList>
    </citation>
    <scope>NUCLEOTIDE SEQUENCE [LARGE SCALE GENOMIC DNA]</scope>
    <source>
        <strain evidence="8 9">JCM 3146</strain>
    </source>
</reference>
<comment type="cofactor">
    <cofactor evidence="1">
        <name>Fe(2+)</name>
        <dbReference type="ChEBI" id="CHEBI:29033"/>
    </cofactor>
</comment>
<sequence length="324" mass="35307">MISAAVDDCPTITLTKTERDDLASVAARAAATPPRLVDDSGWVATARALSCRLPPRLNEELRRFRHDPGPDGLILVRNLPVDDVLRATPSTPGSVERTATREAAAQVLITLQLGEVVAFRNEKAGALVQNVVPVPAHERQQSNAGSTRLEMHVENAFHPHRPDLVALMCLRNDHENRAGLRIASIRRAAVLLPGLVRRVLAEPRFVTEPPPSFGGADGEAPAHPVLAGAPDDPDVRVDFSATRPLDDDAGRALETLREAFDQVARTIVLTPGDLALVDNRLAIHGRTAFTPRYDGNDRWLYRTFVHLNHRVSRASRTGNGNVLD</sequence>
<keyword evidence="9" id="KW-1185">Reference proteome</keyword>
<evidence type="ECO:0000256" key="1">
    <source>
        <dbReference type="ARBA" id="ARBA00001954"/>
    </source>
</evidence>
<gene>
    <name evidence="8" type="ORF">GCM10010151_74270</name>
</gene>
<evidence type="ECO:0000313" key="8">
    <source>
        <dbReference type="EMBL" id="GAA0373369.1"/>
    </source>
</evidence>
<comment type="caution">
    <text evidence="8">The sequence shown here is derived from an EMBL/GenBank/DDBJ whole genome shotgun (WGS) entry which is preliminary data.</text>
</comment>
<keyword evidence="6" id="KW-0045">Antibiotic biosynthesis</keyword>
<evidence type="ECO:0000256" key="6">
    <source>
        <dbReference type="ARBA" id="ARBA00023194"/>
    </source>
</evidence>
<evidence type="ECO:0000256" key="2">
    <source>
        <dbReference type="ARBA" id="ARBA00008425"/>
    </source>
</evidence>
<dbReference type="PANTHER" id="PTHR10696">
    <property type="entry name" value="GAMMA-BUTYROBETAINE HYDROXYLASE-RELATED"/>
    <property type="match status" value="1"/>
</dbReference>
<accession>A0ABN0XVH5</accession>
<dbReference type="Pfam" id="PF02668">
    <property type="entry name" value="TauD"/>
    <property type="match status" value="1"/>
</dbReference>
<dbReference type="InterPro" id="IPR042098">
    <property type="entry name" value="TauD-like_sf"/>
</dbReference>
<keyword evidence="5" id="KW-0408">Iron</keyword>
<organism evidence="8 9">
    <name type="scientific">Actinoallomurus spadix</name>
    <dbReference type="NCBI Taxonomy" id="79912"/>
    <lineage>
        <taxon>Bacteria</taxon>
        <taxon>Bacillati</taxon>
        <taxon>Actinomycetota</taxon>
        <taxon>Actinomycetes</taxon>
        <taxon>Streptosporangiales</taxon>
        <taxon>Thermomonosporaceae</taxon>
        <taxon>Actinoallomurus</taxon>
    </lineage>
</organism>